<dbReference type="SMART" id="SM00332">
    <property type="entry name" value="PP2Cc"/>
    <property type="match status" value="1"/>
</dbReference>
<feature type="compositionally biased region" description="Polar residues" evidence="2">
    <location>
        <begin position="1"/>
        <end position="10"/>
    </location>
</feature>
<dbReference type="RefSeq" id="XP_038047868.1">
    <property type="nucleotide sequence ID" value="XM_038191940.1"/>
</dbReference>
<dbReference type="AlphaFoldDB" id="A0A913Z811"/>
<dbReference type="PANTHER" id="PTHR13832:SF837">
    <property type="entry name" value="PROTEIN PHOSPHATASE 2C-LIKE DOMAIN-CONTAINING PROTEIN 1"/>
    <property type="match status" value="1"/>
</dbReference>
<proteinExistence type="inferred from homology"/>
<evidence type="ECO:0000313" key="4">
    <source>
        <dbReference type="EnsemblMetazoa" id="XP_038047867.1"/>
    </source>
</evidence>
<evidence type="ECO:0000256" key="1">
    <source>
        <dbReference type="ARBA" id="ARBA00006702"/>
    </source>
</evidence>
<evidence type="ECO:0000259" key="3">
    <source>
        <dbReference type="PROSITE" id="PS51746"/>
    </source>
</evidence>
<feature type="compositionally biased region" description="Acidic residues" evidence="2">
    <location>
        <begin position="360"/>
        <end position="374"/>
    </location>
</feature>
<feature type="compositionally biased region" description="Polar residues" evidence="2">
    <location>
        <begin position="572"/>
        <end position="596"/>
    </location>
</feature>
<keyword evidence="5" id="KW-1185">Reference proteome</keyword>
<evidence type="ECO:0000256" key="2">
    <source>
        <dbReference type="SAM" id="MobiDB-lite"/>
    </source>
</evidence>
<organism evidence="4 5">
    <name type="scientific">Patiria miniata</name>
    <name type="common">Bat star</name>
    <name type="synonym">Asterina miniata</name>
    <dbReference type="NCBI Taxonomy" id="46514"/>
    <lineage>
        <taxon>Eukaryota</taxon>
        <taxon>Metazoa</taxon>
        <taxon>Echinodermata</taxon>
        <taxon>Eleutherozoa</taxon>
        <taxon>Asterozoa</taxon>
        <taxon>Asteroidea</taxon>
        <taxon>Valvatacea</taxon>
        <taxon>Valvatida</taxon>
        <taxon>Asterinidae</taxon>
        <taxon>Patiria</taxon>
    </lineage>
</organism>
<dbReference type="Proteomes" id="UP000887568">
    <property type="component" value="Unplaced"/>
</dbReference>
<feature type="region of interest" description="Disordered" evidence="2">
    <location>
        <begin position="516"/>
        <end position="602"/>
    </location>
</feature>
<dbReference type="SUPFAM" id="SSF81606">
    <property type="entry name" value="PP2C-like"/>
    <property type="match status" value="1"/>
</dbReference>
<dbReference type="InterPro" id="IPR001932">
    <property type="entry name" value="PPM-type_phosphatase-like_dom"/>
</dbReference>
<feature type="compositionally biased region" description="Basic and acidic residues" evidence="2">
    <location>
        <begin position="297"/>
        <end position="311"/>
    </location>
</feature>
<name>A0A913Z811_PATMI</name>
<feature type="region of interest" description="Disordered" evidence="2">
    <location>
        <begin position="359"/>
        <end position="387"/>
    </location>
</feature>
<accession>A0A913Z811</accession>
<comment type="similarity">
    <text evidence="1">Belongs to the PP2C family.</text>
</comment>
<dbReference type="OMA" id="NFYEGAA"/>
<feature type="region of interest" description="Disordered" evidence="2">
    <location>
        <begin position="290"/>
        <end position="311"/>
    </location>
</feature>
<dbReference type="PROSITE" id="PS51746">
    <property type="entry name" value="PPM_2"/>
    <property type="match status" value="1"/>
</dbReference>
<reference evidence="4" key="1">
    <citation type="submission" date="2022-11" db="UniProtKB">
        <authorList>
            <consortium name="EnsemblMetazoa"/>
        </authorList>
    </citation>
    <scope>IDENTIFICATION</scope>
</reference>
<dbReference type="GO" id="GO:0004722">
    <property type="term" value="F:protein serine/threonine phosphatase activity"/>
    <property type="evidence" value="ECO:0007669"/>
    <property type="project" value="InterPro"/>
</dbReference>
<dbReference type="GeneID" id="119721970"/>
<dbReference type="Pfam" id="PF00481">
    <property type="entry name" value="PP2C"/>
    <property type="match status" value="2"/>
</dbReference>
<feature type="compositionally biased region" description="Acidic residues" evidence="2">
    <location>
        <begin position="549"/>
        <end position="558"/>
    </location>
</feature>
<sequence>MSSDTSSVSEHQGRITEAQLRSRNFQPRVSTPDTDITEHPQQPDITLFCDKCGSFILLRLLQEHRKYHGALATLEYKESQRQRPESAEALLKRRQAVLAKMTRRATQENKPLSMSTLQKINDAYELLKSYLEDTYEDLIQTREMVYPECQGLALTCSAKCARAMGICSHDNQRWKRSMEDTRVFQDYFGNDENKCFFAIYDGHSGRFAADITANDLHHFLLNEMTKFDPTTSCTCTLNMAEHNDLIGYKLDRPKPVVRKDSIRHILHEESHNIIQQIMHTCKENVSKLEVKTNNQPSKKETKSKIPNKRENDPFAEKMEFALRNAYQLVDYILSYGIDEQSRVRWSGCSALTCVIHSTGDMEEDGNQEEDENEMENGKEKQTETDEETQVKELGVLYVANAGNSHAVLCQNGKAVRLTRKHTPQSSHERARVLRAGGSVKDGAHGGRVNGVLDTTRGLGNHGDPLLKAAVLAEPHTLSVTIDSQSEFLILASHGVWEVLSEQEAVSLVQQLMPGQEVSPRQQLAPDDPLRELYGVGGLDLAPSLGMDDQNMDADDEDHLDQSTKTDMDNGNDVPSEQQSTQGEKDSPQINETSNVKESPIPSVAQIKLENASPASDSASNRKDTPKLLEHDHLLPHQTREACPGNAPHDNGYDNISEQTDFDSMISALMENDDGNEADVDTLTELHTIYAQSRLLEVEQGRQTKHEMYRSLAQQMSERLVQSALLGGSKDNITVMVILLPGCKY</sequence>
<dbReference type="RefSeq" id="XP_038047867.1">
    <property type="nucleotide sequence ID" value="XM_038191939.1"/>
</dbReference>
<dbReference type="OrthoDB" id="343114at2759"/>
<dbReference type="InterPro" id="IPR036457">
    <property type="entry name" value="PPM-type-like_dom_sf"/>
</dbReference>
<feature type="domain" description="PPM-type phosphatase" evidence="3">
    <location>
        <begin position="165"/>
        <end position="739"/>
    </location>
</feature>
<dbReference type="InterPro" id="IPR015655">
    <property type="entry name" value="PP2C"/>
</dbReference>
<dbReference type="EnsemblMetazoa" id="XM_038191939.1">
    <property type="protein sequence ID" value="XP_038047867.1"/>
    <property type="gene ID" value="LOC119721970"/>
</dbReference>
<feature type="compositionally biased region" description="Polar residues" evidence="2">
    <location>
        <begin position="19"/>
        <end position="41"/>
    </location>
</feature>
<dbReference type="PANTHER" id="PTHR13832">
    <property type="entry name" value="PROTEIN PHOSPHATASE 2C"/>
    <property type="match status" value="1"/>
</dbReference>
<feature type="region of interest" description="Disordered" evidence="2">
    <location>
        <begin position="1"/>
        <end position="41"/>
    </location>
</feature>
<dbReference type="Gene3D" id="3.60.40.10">
    <property type="entry name" value="PPM-type phosphatase domain"/>
    <property type="match status" value="1"/>
</dbReference>
<dbReference type="EnsemblMetazoa" id="XM_038191940.1">
    <property type="protein sequence ID" value="XP_038047868.1"/>
    <property type="gene ID" value="LOC119721970"/>
</dbReference>
<evidence type="ECO:0000313" key="5">
    <source>
        <dbReference type="Proteomes" id="UP000887568"/>
    </source>
</evidence>
<dbReference type="CDD" id="cd00143">
    <property type="entry name" value="PP2Cc"/>
    <property type="match status" value="1"/>
</dbReference>
<protein>
    <recommendedName>
        <fullName evidence="3">PPM-type phosphatase domain-containing protein</fullName>
    </recommendedName>
</protein>